<reference evidence="1 2" key="1">
    <citation type="journal article" date="2015" name="Proc. Natl. Acad. Sci. U.S.A.">
        <title>The resurrection genome of Boea hygrometrica: A blueprint for survival of dehydration.</title>
        <authorList>
            <person name="Xiao L."/>
            <person name="Yang G."/>
            <person name="Zhang L."/>
            <person name="Yang X."/>
            <person name="Zhao S."/>
            <person name="Ji Z."/>
            <person name="Zhou Q."/>
            <person name="Hu M."/>
            <person name="Wang Y."/>
            <person name="Chen M."/>
            <person name="Xu Y."/>
            <person name="Jin H."/>
            <person name="Xiao X."/>
            <person name="Hu G."/>
            <person name="Bao F."/>
            <person name="Hu Y."/>
            <person name="Wan P."/>
            <person name="Li L."/>
            <person name="Deng X."/>
            <person name="Kuang T."/>
            <person name="Xiang C."/>
            <person name="Zhu J.K."/>
            <person name="Oliver M.J."/>
            <person name="He Y."/>
        </authorList>
    </citation>
    <scope>NUCLEOTIDE SEQUENCE [LARGE SCALE GENOMIC DNA]</scope>
    <source>
        <strain evidence="2">cv. XS01</strain>
    </source>
</reference>
<evidence type="ECO:0000313" key="1">
    <source>
        <dbReference type="EMBL" id="KZV31633.1"/>
    </source>
</evidence>
<sequence>MSGNPEEEEWIMRNSHPLVRMAFVILKSRDKIGGGSEGSGAHQSIFIHSVFVINIHLSTGL</sequence>
<protein>
    <submittedName>
        <fullName evidence="1">Uncharacterized protein</fullName>
    </submittedName>
</protein>
<evidence type="ECO:0000313" key="2">
    <source>
        <dbReference type="Proteomes" id="UP000250235"/>
    </source>
</evidence>
<accession>A0A2Z7BAV5</accession>
<dbReference type="EMBL" id="KV007458">
    <property type="protein sequence ID" value="KZV31633.1"/>
    <property type="molecule type" value="Genomic_DNA"/>
</dbReference>
<proteinExistence type="predicted"/>
<dbReference type="AlphaFoldDB" id="A0A2Z7BAV5"/>
<name>A0A2Z7BAV5_9LAMI</name>
<organism evidence="1 2">
    <name type="scientific">Dorcoceras hygrometricum</name>
    <dbReference type="NCBI Taxonomy" id="472368"/>
    <lineage>
        <taxon>Eukaryota</taxon>
        <taxon>Viridiplantae</taxon>
        <taxon>Streptophyta</taxon>
        <taxon>Embryophyta</taxon>
        <taxon>Tracheophyta</taxon>
        <taxon>Spermatophyta</taxon>
        <taxon>Magnoliopsida</taxon>
        <taxon>eudicotyledons</taxon>
        <taxon>Gunneridae</taxon>
        <taxon>Pentapetalae</taxon>
        <taxon>asterids</taxon>
        <taxon>lamiids</taxon>
        <taxon>Lamiales</taxon>
        <taxon>Gesneriaceae</taxon>
        <taxon>Didymocarpoideae</taxon>
        <taxon>Trichosporeae</taxon>
        <taxon>Loxocarpinae</taxon>
        <taxon>Dorcoceras</taxon>
    </lineage>
</organism>
<gene>
    <name evidence="1" type="ORF">F511_00437</name>
</gene>
<dbReference type="Proteomes" id="UP000250235">
    <property type="component" value="Unassembled WGS sequence"/>
</dbReference>
<keyword evidence="2" id="KW-1185">Reference proteome</keyword>